<accession>A0A1A9ZKU7</accession>
<keyword evidence="1" id="KW-1133">Transmembrane helix</keyword>
<organism evidence="2 3">
    <name type="scientific">Glossina pallidipes</name>
    <name type="common">Tsetse fly</name>
    <dbReference type="NCBI Taxonomy" id="7398"/>
    <lineage>
        <taxon>Eukaryota</taxon>
        <taxon>Metazoa</taxon>
        <taxon>Ecdysozoa</taxon>
        <taxon>Arthropoda</taxon>
        <taxon>Hexapoda</taxon>
        <taxon>Insecta</taxon>
        <taxon>Pterygota</taxon>
        <taxon>Neoptera</taxon>
        <taxon>Endopterygota</taxon>
        <taxon>Diptera</taxon>
        <taxon>Brachycera</taxon>
        <taxon>Muscomorpha</taxon>
        <taxon>Hippoboscoidea</taxon>
        <taxon>Glossinidae</taxon>
        <taxon>Glossina</taxon>
    </lineage>
</organism>
<dbReference type="Proteomes" id="UP000092445">
    <property type="component" value="Unassembled WGS sequence"/>
</dbReference>
<feature type="transmembrane region" description="Helical" evidence="1">
    <location>
        <begin position="70"/>
        <end position="88"/>
    </location>
</feature>
<keyword evidence="1" id="KW-0812">Transmembrane</keyword>
<reference evidence="3" key="1">
    <citation type="submission" date="2014-03" db="EMBL/GenBank/DDBJ databases">
        <authorList>
            <person name="Aksoy S."/>
            <person name="Warren W."/>
            <person name="Wilson R.K."/>
        </authorList>
    </citation>
    <scope>NUCLEOTIDE SEQUENCE [LARGE SCALE GENOMIC DNA]</scope>
    <source>
        <strain evidence="3">IAEA</strain>
    </source>
</reference>
<evidence type="ECO:0000313" key="2">
    <source>
        <dbReference type="EnsemblMetazoa" id="GPAI017827-PA"/>
    </source>
</evidence>
<dbReference type="EnsemblMetazoa" id="GPAI017827-RA">
    <property type="protein sequence ID" value="GPAI017827-PA"/>
    <property type="gene ID" value="GPAI017827"/>
</dbReference>
<sequence>MLNTGMKQVSDNYNANLVPSNRVHKLSLGDFCAREAYTAAFQTPPLILTCLFRQFVQLAPMLPQPLRTKVVVVVFVIAVVSILFKANIDEERGIQYFMSHVKVSCEKVSLIARMGYDSNAVNN</sequence>
<keyword evidence="3" id="KW-1185">Reference proteome</keyword>
<name>A0A1A9ZKU7_GLOPL</name>
<dbReference type="AlphaFoldDB" id="A0A1A9ZKU7"/>
<evidence type="ECO:0000313" key="3">
    <source>
        <dbReference type="Proteomes" id="UP000092445"/>
    </source>
</evidence>
<evidence type="ECO:0000256" key="1">
    <source>
        <dbReference type="SAM" id="Phobius"/>
    </source>
</evidence>
<dbReference type="VEuPathDB" id="VectorBase:GPAI017827"/>
<reference evidence="2" key="2">
    <citation type="submission" date="2020-05" db="UniProtKB">
        <authorList>
            <consortium name="EnsemblMetazoa"/>
        </authorList>
    </citation>
    <scope>IDENTIFICATION</scope>
    <source>
        <strain evidence="2">IAEA</strain>
    </source>
</reference>
<proteinExistence type="predicted"/>
<keyword evidence="1" id="KW-0472">Membrane</keyword>
<protein>
    <submittedName>
        <fullName evidence="2">Uncharacterized protein</fullName>
    </submittedName>
</protein>